<dbReference type="PRINTS" id="PR00111">
    <property type="entry name" value="ABHYDROLASE"/>
</dbReference>
<name>A0A1M6B8N7_9CLOT</name>
<gene>
    <name evidence="2" type="ORF">SAMN02745941_03818</name>
</gene>
<evidence type="ECO:0000259" key="1">
    <source>
        <dbReference type="Pfam" id="PF00561"/>
    </source>
</evidence>
<dbReference type="InterPro" id="IPR000073">
    <property type="entry name" value="AB_hydrolase_1"/>
</dbReference>
<dbReference type="EMBL" id="FQXU01000014">
    <property type="protein sequence ID" value="SHI45007.1"/>
    <property type="molecule type" value="Genomic_DNA"/>
</dbReference>
<dbReference type="RefSeq" id="WP_073022178.1">
    <property type="nucleotide sequence ID" value="NZ_FQXU01000014.1"/>
</dbReference>
<sequence>MQCNIKDILINYEIIGEGKPIIMIHGYYADNRVMAGCMEPVFSARDGYKRIYIDLPGMGKSEAPEWITTSDDMLEVVVDFIKKIVPNENFLIAGNSYGGYITRGVMHEMMDRVDGFALICPITIPEYKKRTLPEHVVLVRDTELLSRLNKDDAEDFNSSMVTQSERIYERYQNEIMSGVKAANSDFLQNIMKNGYGFSFDLNKESKIFDKPSLILLGRQDDSVGYKDALTMLDKYPRATFSILDGAGHNLQIEREEAFNSLINEWLTRVERQKSN</sequence>
<dbReference type="PANTHER" id="PTHR43798:SF6">
    <property type="entry name" value="HYDROLASE, PUTATIVE (AFU_ORTHOLOGUE AFUA_4G13070)-RELATED"/>
    <property type="match status" value="1"/>
</dbReference>
<dbReference type="PANTHER" id="PTHR43798">
    <property type="entry name" value="MONOACYLGLYCEROL LIPASE"/>
    <property type="match status" value="1"/>
</dbReference>
<reference evidence="2 3" key="1">
    <citation type="submission" date="2016-11" db="EMBL/GenBank/DDBJ databases">
        <authorList>
            <person name="Jaros S."/>
            <person name="Januszkiewicz K."/>
            <person name="Wedrychowicz H."/>
        </authorList>
    </citation>
    <scope>NUCLEOTIDE SEQUENCE [LARGE SCALE GENOMIC DNA]</scope>
    <source>
        <strain evidence="2 3">DSM 6191</strain>
    </source>
</reference>
<dbReference type="Gene3D" id="3.40.50.1820">
    <property type="entry name" value="alpha/beta hydrolase"/>
    <property type="match status" value="1"/>
</dbReference>
<feature type="domain" description="AB hydrolase-1" evidence="1">
    <location>
        <begin position="19"/>
        <end position="254"/>
    </location>
</feature>
<dbReference type="Pfam" id="PF00561">
    <property type="entry name" value="Abhydrolase_1"/>
    <property type="match status" value="1"/>
</dbReference>
<dbReference type="Proteomes" id="UP000184241">
    <property type="component" value="Unassembled WGS sequence"/>
</dbReference>
<dbReference type="InterPro" id="IPR029058">
    <property type="entry name" value="AB_hydrolase_fold"/>
</dbReference>
<evidence type="ECO:0000313" key="3">
    <source>
        <dbReference type="Proteomes" id="UP000184241"/>
    </source>
</evidence>
<dbReference type="SUPFAM" id="SSF53474">
    <property type="entry name" value="alpha/beta-Hydrolases"/>
    <property type="match status" value="1"/>
</dbReference>
<proteinExistence type="predicted"/>
<dbReference type="InterPro" id="IPR050266">
    <property type="entry name" value="AB_hydrolase_sf"/>
</dbReference>
<dbReference type="AlphaFoldDB" id="A0A1M6B8N7"/>
<organism evidence="2 3">
    <name type="scientific">Clostridium intestinale DSM 6191</name>
    <dbReference type="NCBI Taxonomy" id="1121320"/>
    <lineage>
        <taxon>Bacteria</taxon>
        <taxon>Bacillati</taxon>
        <taxon>Bacillota</taxon>
        <taxon>Clostridia</taxon>
        <taxon>Eubacteriales</taxon>
        <taxon>Clostridiaceae</taxon>
        <taxon>Clostridium</taxon>
    </lineage>
</organism>
<protein>
    <submittedName>
        <fullName evidence="2">Pimeloyl-ACP methyl ester carboxylesterase</fullName>
    </submittedName>
</protein>
<accession>A0A1M6B8N7</accession>
<evidence type="ECO:0000313" key="2">
    <source>
        <dbReference type="EMBL" id="SHI45007.1"/>
    </source>
</evidence>